<dbReference type="EMBL" id="CAJVPD010000304">
    <property type="protein sequence ID" value="CAG8430023.1"/>
    <property type="molecule type" value="Genomic_DNA"/>
</dbReference>
<evidence type="ECO:0000256" key="1">
    <source>
        <dbReference type="SAM" id="MobiDB-lite"/>
    </source>
</evidence>
<feature type="compositionally biased region" description="Basic and acidic residues" evidence="1">
    <location>
        <begin position="9"/>
        <end position="18"/>
    </location>
</feature>
<feature type="region of interest" description="Disordered" evidence="1">
    <location>
        <begin position="374"/>
        <end position="396"/>
    </location>
</feature>
<feature type="compositionally biased region" description="Pro residues" evidence="1">
    <location>
        <begin position="263"/>
        <end position="273"/>
    </location>
</feature>
<reference evidence="2" key="1">
    <citation type="submission" date="2021-07" db="EMBL/GenBank/DDBJ databases">
        <authorList>
            <person name="Branca A.L. A."/>
        </authorList>
    </citation>
    <scope>NUCLEOTIDE SEQUENCE</scope>
</reference>
<name>A0A9W4K4R7_9EURO</name>
<comment type="caution">
    <text evidence="2">The sequence shown here is derived from an EMBL/GenBank/DDBJ whole genome shotgun (WGS) entry which is preliminary data.</text>
</comment>
<feature type="region of interest" description="Disordered" evidence="1">
    <location>
        <begin position="1"/>
        <end position="208"/>
    </location>
</feature>
<dbReference type="OrthoDB" id="2865667at2759"/>
<evidence type="ECO:0008006" key="4">
    <source>
        <dbReference type="Google" id="ProtNLM"/>
    </source>
</evidence>
<sequence length="720" mass="79323">MKRFKTVFRKPDTSEHASSRRLWRRSTVKPQPETTTTETGEDQVAVAGPSSEQNKPKTSSTVAPVAPVGDDAGDDVGDNTPQPDPNPQPEATGELNRSKFGTQRLKRLVTRLRLSGSGEEEPITQPSEPSQPETGDATAPREQAAGGPLSSNPFESPPGYQNIIAATASGSGSREDARNVGGRKSHSRESSQTEGVCEHPPDCPHIPESRIRMSLDEEVEDWMWPGLMYIPEEGTRIREYSDPFSDGKSNEYRQLNPDKRPVLPGPASGPMPGPSRRSPFPSQDEVRPCEGPLEPIPETEADTLDQIHRIDQIVATEAPQRTPSQIIPGRPRARAISAGSNSSHNSTVAMTPQTAILNFNRMAAQQGINVGISPDEIPSPPLESLASEEEETSRRGMFSRLRKVRSNLETPPETERIPILRRIRTFGNIRPDPFTSLNGRTLEDLARLGGHSFIVINDLSPCPLQLPACMVSAFLFLYRHGVNQTHIFTEPGDLKAATRTYDSWAKDVIEAEKIKGEIDLTTRVVAMPRFRDDPTQVLSVGWALKALLAGLPRGILGSVRLYQTLHNLFAITIPENTGFKIPSHFRGVTATVAVRVQLISLALIGLSSEMQRDLICATFGLLTFLLRPESTLGHHGSQRSQGSRPPGIEVRQPIAPPEYWEMVHFVAPILLGQQNRPRVLPGVEQVEQDLEEGRVAGLLLDHWPNVHRQLQSWLRDAFVP</sequence>
<organism evidence="2 3">
    <name type="scientific">Penicillium salamii</name>
    <dbReference type="NCBI Taxonomy" id="1612424"/>
    <lineage>
        <taxon>Eukaryota</taxon>
        <taxon>Fungi</taxon>
        <taxon>Dikarya</taxon>
        <taxon>Ascomycota</taxon>
        <taxon>Pezizomycotina</taxon>
        <taxon>Eurotiomycetes</taxon>
        <taxon>Eurotiomycetidae</taxon>
        <taxon>Eurotiales</taxon>
        <taxon>Aspergillaceae</taxon>
        <taxon>Penicillium</taxon>
    </lineage>
</organism>
<feature type="compositionally biased region" description="Basic and acidic residues" evidence="1">
    <location>
        <begin position="248"/>
        <end position="261"/>
    </location>
</feature>
<dbReference type="AlphaFoldDB" id="A0A9W4K4R7"/>
<feature type="compositionally biased region" description="Basic and acidic residues" evidence="1">
    <location>
        <begin position="187"/>
        <end position="208"/>
    </location>
</feature>
<protein>
    <recommendedName>
        <fullName evidence="4">Rho-GAP domain-containing protein</fullName>
    </recommendedName>
</protein>
<accession>A0A9W4K4R7</accession>
<evidence type="ECO:0000313" key="3">
    <source>
        <dbReference type="Proteomes" id="UP001152592"/>
    </source>
</evidence>
<feature type="compositionally biased region" description="Polar residues" evidence="1">
    <location>
        <begin position="50"/>
        <end position="61"/>
    </location>
</feature>
<proteinExistence type="predicted"/>
<gene>
    <name evidence="2" type="ORF">PSALAMII_LOCUS10892</name>
</gene>
<feature type="compositionally biased region" description="Polar residues" evidence="1">
    <location>
        <begin position="124"/>
        <end position="133"/>
    </location>
</feature>
<feature type="region of interest" description="Disordered" evidence="1">
    <location>
        <begin position="240"/>
        <end position="289"/>
    </location>
</feature>
<dbReference type="Proteomes" id="UP001152592">
    <property type="component" value="Unassembled WGS sequence"/>
</dbReference>
<evidence type="ECO:0000313" key="2">
    <source>
        <dbReference type="EMBL" id="CAG8430023.1"/>
    </source>
</evidence>